<dbReference type="PANTHER" id="PTHR31005">
    <property type="entry name" value="DUF4139 DOMAIN-CONTAINING PROTEIN"/>
    <property type="match status" value="1"/>
</dbReference>
<feature type="coiled-coil region" evidence="1">
    <location>
        <begin position="314"/>
        <end position="341"/>
    </location>
</feature>
<keyword evidence="1" id="KW-0175">Coiled coil</keyword>
<dbReference type="EMBL" id="KN817639">
    <property type="protein sequence ID" value="KJA15642.1"/>
    <property type="molecule type" value="Genomic_DNA"/>
</dbReference>
<evidence type="ECO:0000259" key="3">
    <source>
        <dbReference type="Pfam" id="PF13600"/>
    </source>
</evidence>
<proteinExistence type="predicted"/>
<organism evidence="4 5">
    <name type="scientific">Hypholoma sublateritium (strain FD-334 SS-4)</name>
    <dbReference type="NCBI Taxonomy" id="945553"/>
    <lineage>
        <taxon>Eukaryota</taxon>
        <taxon>Fungi</taxon>
        <taxon>Dikarya</taxon>
        <taxon>Basidiomycota</taxon>
        <taxon>Agaricomycotina</taxon>
        <taxon>Agaricomycetes</taxon>
        <taxon>Agaricomycetidae</taxon>
        <taxon>Agaricales</taxon>
        <taxon>Agaricineae</taxon>
        <taxon>Strophariaceae</taxon>
        <taxon>Hypholoma</taxon>
    </lineage>
</organism>
<gene>
    <name evidence="4" type="ORF">HYPSUDRAFT_48170</name>
</gene>
<evidence type="ECO:0000256" key="1">
    <source>
        <dbReference type="SAM" id="Coils"/>
    </source>
</evidence>
<dbReference type="AlphaFoldDB" id="A0A0D2KM19"/>
<dbReference type="OMA" id="YVVEHPK"/>
<evidence type="ECO:0000313" key="4">
    <source>
        <dbReference type="EMBL" id="KJA15642.1"/>
    </source>
</evidence>
<dbReference type="NCBIfam" id="TIGR02231">
    <property type="entry name" value="mucoidy inhibitor MuiA family protein"/>
    <property type="match status" value="1"/>
</dbReference>
<reference evidence="5" key="1">
    <citation type="submission" date="2014-04" db="EMBL/GenBank/DDBJ databases">
        <title>Evolutionary Origins and Diversification of the Mycorrhizal Mutualists.</title>
        <authorList>
            <consortium name="DOE Joint Genome Institute"/>
            <consortium name="Mycorrhizal Genomics Consortium"/>
            <person name="Kohler A."/>
            <person name="Kuo A."/>
            <person name="Nagy L.G."/>
            <person name="Floudas D."/>
            <person name="Copeland A."/>
            <person name="Barry K.W."/>
            <person name="Cichocki N."/>
            <person name="Veneault-Fourrey C."/>
            <person name="LaButti K."/>
            <person name="Lindquist E.A."/>
            <person name="Lipzen A."/>
            <person name="Lundell T."/>
            <person name="Morin E."/>
            <person name="Murat C."/>
            <person name="Riley R."/>
            <person name="Ohm R."/>
            <person name="Sun H."/>
            <person name="Tunlid A."/>
            <person name="Henrissat B."/>
            <person name="Grigoriev I.V."/>
            <person name="Hibbett D.S."/>
            <person name="Martin F."/>
        </authorList>
    </citation>
    <scope>NUCLEOTIDE SEQUENCE [LARGE SCALE GENOMIC DNA]</scope>
    <source>
        <strain evidence="5">FD-334 SS-4</strain>
    </source>
</reference>
<dbReference type="PANTHER" id="PTHR31005:SF8">
    <property type="entry name" value="DUF4139 DOMAIN-CONTAINING PROTEIN"/>
    <property type="match status" value="1"/>
</dbReference>
<sequence>MSRSRSNSINEPPPTFQAVNEIELDSVRVSKIVSVSVYSGRAEVTRLFKFAVKTGQNQLTILGLPNVLDRESLKVEGRGAATIHDVAIATISDPLLSAPAPTPELTELQATQKRNHQALARTRKSITALEGYLASIRAENISADQLKAAMETYATNAEALDDRVTALEQDIKLTGELIQTEFAKTRRPQNTKLNVKVTIGVFADEEREISIALVYAVTQATWFAGYDIRVDMQTKERAVDLTYKATITQNTGEDWVDVPLTLETTTPTFGVGVPSLTPWTLSVASKPHSAASTIVEHDFGSSMPRAPPLRSMMARKKTKSAEEAYEEEEEYEQEIVRHRESHVSSKGAVSATFGIPGLITVPSYGTGHNVTIARLSLDATMTWVCVPKKDTRVHLKAKIKNASEYTLLAGSASVYVDGSFISKSAVPLVSSDENFDCALGLDPSVRVTYHPLSKKSAQSGLFTTNTVQSFTQRVTVHNSRAAGSGAAGLAVRVVDQVPVSEDATITVKLQQPALVQPGGADGTRSLSGPDTKIALPVKVGAGVVAAWAGSEDGPGQDVDVEALGKDGKLTWTCTVPPQTKVELVLQYEISAPVKTKIAGI</sequence>
<feature type="domain" description="DUF4139" evidence="2">
    <location>
        <begin position="212"/>
        <end position="592"/>
    </location>
</feature>
<dbReference type="InterPro" id="IPR011935">
    <property type="entry name" value="CHP02231"/>
</dbReference>
<name>A0A0D2KM19_HYPSF</name>
<dbReference type="Proteomes" id="UP000054270">
    <property type="component" value="Unassembled WGS sequence"/>
</dbReference>
<evidence type="ECO:0000259" key="2">
    <source>
        <dbReference type="Pfam" id="PF13598"/>
    </source>
</evidence>
<dbReference type="Pfam" id="PF13598">
    <property type="entry name" value="DUF4139"/>
    <property type="match status" value="1"/>
</dbReference>
<protein>
    <recommendedName>
        <fullName evidence="6">Mucoidy inhibitor A</fullName>
    </recommendedName>
</protein>
<feature type="coiled-coil region" evidence="1">
    <location>
        <begin position="143"/>
        <end position="170"/>
    </location>
</feature>
<dbReference type="STRING" id="945553.A0A0D2KM19"/>
<dbReference type="InterPro" id="IPR025554">
    <property type="entry name" value="DUF4140"/>
</dbReference>
<keyword evidence="5" id="KW-1185">Reference proteome</keyword>
<evidence type="ECO:0008006" key="6">
    <source>
        <dbReference type="Google" id="ProtNLM"/>
    </source>
</evidence>
<dbReference type="OrthoDB" id="10068793at2759"/>
<dbReference type="InterPro" id="IPR037291">
    <property type="entry name" value="DUF4139"/>
</dbReference>
<evidence type="ECO:0000313" key="5">
    <source>
        <dbReference type="Proteomes" id="UP000054270"/>
    </source>
</evidence>
<dbReference type="Pfam" id="PF13600">
    <property type="entry name" value="DUF4140"/>
    <property type="match status" value="1"/>
</dbReference>
<accession>A0A0D2KM19</accession>
<feature type="domain" description="DUF4140" evidence="3">
    <location>
        <begin position="35"/>
        <end position="134"/>
    </location>
</feature>